<dbReference type="PANTHER" id="PTHR27002">
    <property type="entry name" value="RECEPTOR-LIKE SERINE/THREONINE-PROTEIN KINASE SD1-8"/>
    <property type="match status" value="1"/>
</dbReference>
<dbReference type="InterPro" id="IPR000719">
    <property type="entry name" value="Prot_kinase_dom"/>
</dbReference>
<gene>
    <name evidence="14" type="ORF">POPTR_001G414400</name>
</gene>
<evidence type="ECO:0000256" key="9">
    <source>
        <dbReference type="ARBA" id="ARBA00023180"/>
    </source>
</evidence>
<name>A0A2K2CBW1_POPTR</name>
<dbReference type="GO" id="GO:0006955">
    <property type="term" value="P:immune response"/>
    <property type="evidence" value="ECO:0000318"/>
    <property type="project" value="GO_Central"/>
</dbReference>
<dbReference type="InterPro" id="IPR017441">
    <property type="entry name" value="Protein_kinase_ATP_BS"/>
</dbReference>
<accession>A0A2K2CBW1</accession>
<feature type="binding site" evidence="12">
    <location>
        <position position="62"/>
    </location>
    <ligand>
        <name>ATP</name>
        <dbReference type="ChEBI" id="CHEBI:30616"/>
    </ligand>
</feature>
<protein>
    <recommendedName>
        <fullName evidence="1">non-specific serine/threonine protein kinase</fullName>
        <ecNumber evidence="1">2.7.11.1</ecNumber>
    </recommendedName>
</protein>
<dbReference type="Proteomes" id="UP000006729">
    <property type="component" value="Chromosome 1"/>
</dbReference>
<keyword evidence="15" id="KW-1185">Reference proteome</keyword>
<dbReference type="GO" id="GO:0005886">
    <property type="term" value="C:plasma membrane"/>
    <property type="evidence" value="ECO:0000318"/>
    <property type="project" value="GO_Central"/>
</dbReference>
<dbReference type="GO" id="GO:0007165">
    <property type="term" value="P:signal transduction"/>
    <property type="evidence" value="ECO:0000318"/>
    <property type="project" value="GO_Central"/>
</dbReference>
<keyword evidence="7 12" id="KW-0067">ATP-binding</keyword>
<comment type="catalytic activity">
    <reaction evidence="11">
        <text>L-seryl-[protein] + ATP = O-phospho-L-seryl-[protein] + ADP + H(+)</text>
        <dbReference type="Rhea" id="RHEA:17989"/>
        <dbReference type="Rhea" id="RHEA-COMP:9863"/>
        <dbReference type="Rhea" id="RHEA-COMP:11604"/>
        <dbReference type="ChEBI" id="CHEBI:15378"/>
        <dbReference type="ChEBI" id="CHEBI:29999"/>
        <dbReference type="ChEBI" id="CHEBI:30616"/>
        <dbReference type="ChEBI" id="CHEBI:83421"/>
        <dbReference type="ChEBI" id="CHEBI:456216"/>
        <dbReference type="EC" id="2.7.11.1"/>
    </reaction>
</comment>
<evidence type="ECO:0000256" key="12">
    <source>
        <dbReference type="PROSITE-ProRule" id="PRU10141"/>
    </source>
</evidence>
<keyword evidence="5 12" id="KW-0547">Nucleotide-binding</keyword>
<dbReference type="InterPro" id="IPR011009">
    <property type="entry name" value="Kinase-like_dom_sf"/>
</dbReference>
<dbReference type="GO" id="GO:0005524">
    <property type="term" value="F:ATP binding"/>
    <property type="evidence" value="ECO:0007669"/>
    <property type="project" value="UniProtKB-UniRule"/>
</dbReference>
<evidence type="ECO:0000256" key="5">
    <source>
        <dbReference type="ARBA" id="ARBA00022741"/>
    </source>
</evidence>
<keyword evidence="3" id="KW-0808">Transferase</keyword>
<evidence type="ECO:0000256" key="1">
    <source>
        <dbReference type="ARBA" id="ARBA00012513"/>
    </source>
</evidence>
<keyword evidence="8" id="KW-1015">Disulfide bond</keyword>
<dbReference type="InParanoid" id="A0A2K2CBW1"/>
<evidence type="ECO:0000256" key="7">
    <source>
        <dbReference type="ARBA" id="ARBA00022840"/>
    </source>
</evidence>
<dbReference type="PANTHER" id="PTHR27002:SF214">
    <property type="entry name" value="RECEPTOR-LIKE SERINE_THREONINE-PROTEIN KINASE"/>
    <property type="match status" value="1"/>
</dbReference>
<comment type="catalytic activity">
    <reaction evidence="10">
        <text>L-threonyl-[protein] + ATP = O-phospho-L-threonyl-[protein] + ADP + H(+)</text>
        <dbReference type="Rhea" id="RHEA:46608"/>
        <dbReference type="Rhea" id="RHEA-COMP:11060"/>
        <dbReference type="Rhea" id="RHEA-COMP:11605"/>
        <dbReference type="ChEBI" id="CHEBI:15378"/>
        <dbReference type="ChEBI" id="CHEBI:30013"/>
        <dbReference type="ChEBI" id="CHEBI:30616"/>
        <dbReference type="ChEBI" id="CHEBI:61977"/>
        <dbReference type="ChEBI" id="CHEBI:456216"/>
        <dbReference type="EC" id="2.7.11.1"/>
    </reaction>
</comment>
<evidence type="ECO:0000313" key="14">
    <source>
        <dbReference type="EMBL" id="PNT59518.1"/>
    </source>
</evidence>
<evidence type="ECO:0000256" key="11">
    <source>
        <dbReference type="ARBA" id="ARBA00048679"/>
    </source>
</evidence>
<keyword evidence="2" id="KW-0723">Serine/threonine-protein kinase</keyword>
<dbReference type="AlphaFoldDB" id="A0A2K2CBW1"/>
<proteinExistence type="predicted"/>
<evidence type="ECO:0000256" key="3">
    <source>
        <dbReference type="ARBA" id="ARBA00022679"/>
    </source>
</evidence>
<keyword evidence="4" id="KW-0732">Signal</keyword>
<evidence type="ECO:0000259" key="13">
    <source>
        <dbReference type="PROSITE" id="PS50011"/>
    </source>
</evidence>
<evidence type="ECO:0000256" key="8">
    <source>
        <dbReference type="ARBA" id="ARBA00023157"/>
    </source>
</evidence>
<dbReference type="PROSITE" id="PS00107">
    <property type="entry name" value="PROTEIN_KINASE_ATP"/>
    <property type="match status" value="1"/>
</dbReference>
<sequence length="339" mass="38350">MSPIHSIVGESQKEEVDVPLFELATIANATNYFSQANVLGEGGFGHVYKGQLLSGQEIAVKKVSKNSKQGAEEFRSEVVLIAKLQHRNLEGLLGICIQVEERMLIYEYMANKSLDYFIFVSYRGGNDVQIILEAHYWAWKERFNVVLGIARGVLYLHQDSKLHIVRRDLKPSNILLDTKLNAKISDFGLARISGDDQEGKTKRSDIFSLGMLLLEIVSGKRNRTFTDSDHSHNLIGHYIVMIRAWMLWSEARALELMDTCFVDLCVESQVLRCIQVGVLCVQKLTEDRPAMSSVIFMLESEGAVLAQPKQPGFFIERSFGMEKEHYTENALSITELEAR</sequence>
<dbReference type="EMBL" id="CM009290">
    <property type="protein sequence ID" value="PNT59518.1"/>
    <property type="molecule type" value="Genomic_DNA"/>
</dbReference>
<dbReference type="InterPro" id="IPR001245">
    <property type="entry name" value="Ser-Thr/Tyr_kinase_cat_dom"/>
</dbReference>
<evidence type="ECO:0000256" key="10">
    <source>
        <dbReference type="ARBA" id="ARBA00047899"/>
    </source>
</evidence>
<dbReference type="Gene3D" id="3.30.200.20">
    <property type="entry name" value="Phosphorylase Kinase, domain 1"/>
    <property type="match status" value="1"/>
</dbReference>
<dbReference type="SUPFAM" id="SSF56112">
    <property type="entry name" value="Protein kinase-like (PK-like)"/>
    <property type="match status" value="1"/>
</dbReference>
<dbReference type="Gene3D" id="1.10.510.10">
    <property type="entry name" value="Transferase(Phosphotransferase) domain 1"/>
    <property type="match status" value="2"/>
</dbReference>
<dbReference type="SMART" id="SM00220">
    <property type="entry name" value="S_TKc"/>
    <property type="match status" value="1"/>
</dbReference>
<keyword evidence="9" id="KW-0325">Glycoprotein</keyword>
<evidence type="ECO:0000256" key="2">
    <source>
        <dbReference type="ARBA" id="ARBA00022527"/>
    </source>
</evidence>
<evidence type="ECO:0000313" key="15">
    <source>
        <dbReference type="Proteomes" id="UP000006729"/>
    </source>
</evidence>
<feature type="domain" description="Protein kinase" evidence="13">
    <location>
        <begin position="33"/>
        <end position="313"/>
    </location>
</feature>
<dbReference type="FunFam" id="1.10.510.10:FF:001023">
    <property type="entry name" value="Os07g0541700 protein"/>
    <property type="match status" value="1"/>
</dbReference>
<organism evidence="14 15">
    <name type="scientific">Populus trichocarpa</name>
    <name type="common">Western balsam poplar</name>
    <name type="synonym">Populus balsamifera subsp. trichocarpa</name>
    <dbReference type="NCBI Taxonomy" id="3694"/>
    <lineage>
        <taxon>Eukaryota</taxon>
        <taxon>Viridiplantae</taxon>
        <taxon>Streptophyta</taxon>
        <taxon>Embryophyta</taxon>
        <taxon>Tracheophyta</taxon>
        <taxon>Spermatophyta</taxon>
        <taxon>Magnoliopsida</taxon>
        <taxon>eudicotyledons</taxon>
        <taxon>Gunneridae</taxon>
        <taxon>Pentapetalae</taxon>
        <taxon>rosids</taxon>
        <taxon>fabids</taxon>
        <taxon>Malpighiales</taxon>
        <taxon>Salicaceae</taxon>
        <taxon>Saliceae</taxon>
        <taxon>Populus</taxon>
    </lineage>
</organism>
<dbReference type="FunFam" id="3.30.200.20:FF:000195">
    <property type="entry name" value="G-type lectin S-receptor-like serine/threonine-protein kinase"/>
    <property type="match status" value="1"/>
</dbReference>
<reference evidence="14 15" key="1">
    <citation type="journal article" date="2006" name="Science">
        <title>The genome of black cottonwood, Populus trichocarpa (Torr. &amp; Gray).</title>
        <authorList>
            <person name="Tuskan G.A."/>
            <person name="Difazio S."/>
            <person name="Jansson S."/>
            <person name="Bohlmann J."/>
            <person name="Grigoriev I."/>
            <person name="Hellsten U."/>
            <person name="Putnam N."/>
            <person name="Ralph S."/>
            <person name="Rombauts S."/>
            <person name="Salamov A."/>
            <person name="Schein J."/>
            <person name="Sterck L."/>
            <person name="Aerts A."/>
            <person name="Bhalerao R.R."/>
            <person name="Bhalerao R.P."/>
            <person name="Blaudez D."/>
            <person name="Boerjan W."/>
            <person name="Brun A."/>
            <person name="Brunner A."/>
            <person name="Busov V."/>
            <person name="Campbell M."/>
            <person name="Carlson J."/>
            <person name="Chalot M."/>
            <person name="Chapman J."/>
            <person name="Chen G.L."/>
            <person name="Cooper D."/>
            <person name="Coutinho P.M."/>
            <person name="Couturier J."/>
            <person name="Covert S."/>
            <person name="Cronk Q."/>
            <person name="Cunningham R."/>
            <person name="Davis J."/>
            <person name="Degroeve S."/>
            <person name="Dejardin A."/>
            <person name="Depamphilis C."/>
            <person name="Detter J."/>
            <person name="Dirks B."/>
            <person name="Dubchak I."/>
            <person name="Duplessis S."/>
            <person name="Ehlting J."/>
            <person name="Ellis B."/>
            <person name="Gendler K."/>
            <person name="Goodstein D."/>
            <person name="Gribskov M."/>
            <person name="Grimwood J."/>
            <person name="Groover A."/>
            <person name="Gunter L."/>
            <person name="Hamberger B."/>
            <person name="Heinze B."/>
            <person name="Helariutta Y."/>
            <person name="Henrissat B."/>
            <person name="Holligan D."/>
            <person name="Holt R."/>
            <person name="Huang W."/>
            <person name="Islam-Faridi N."/>
            <person name="Jones S."/>
            <person name="Jones-Rhoades M."/>
            <person name="Jorgensen R."/>
            <person name="Joshi C."/>
            <person name="Kangasjarvi J."/>
            <person name="Karlsson J."/>
            <person name="Kelleher C."/>
            <person name="Kirkpatrick R."/>
            <person name="Kirst M."/>
            <person name="Kohler A."/>
            <person name="Kalluri U."/>
            <person name="Larimer F."/>
            <person name="Leebens-Mack J."/>
            <person name="Leple J.C."/>
            <person name="Locascio P."/>
            <person name="Lou Y."/>
            <person name="Lucas S."/>
            <person name="Martin F."/>
            <person name="Montanini B."/>
            <person name="Napoli C."/>
            <person name="Nelson D.R."/>
            <person name="Nelson C."/>
            <person name="Nieminen K."/>
            <person name="Nilsson O."/>
            <person name="Pereda V."/>
            <person name="Peter G."/>
            <person name="Philippe R."/>
            <person name="Pilate G."/>
            <person name="Poliakov A."/>
            <person name="Razumovskaya J."/>
            <person name="Richardson P."/>
            <person name="Rinaldi C."/>
            <person name="Ritland K."/>
            <person name="Rouze P."/>
            <person name="Ryaboy D."/>
            <person name="Schmutz J."/>
            <person name="Schrader J."/>
            <person name="Segerman B."/>
            <person name="Shin H."/>
            <person name="Siddiqui A."/>
            <person name="Sterky F."/>
            <person name="Terry A."/>
            <person name="Tsai C.J."/>
            <person name="Uberbacher E."/>
            <person name="Unneberg P."/>
            <person name="Vahala J."/>
            <person name="Wall K."/>
            <person name="Wessler S."/>
            <person name="Yang G."/>
            <person name="Yin T."/>
            <person name="Douglas C."/>
            <person name="Marra M."/>
            <person name="Sandberg G."/>
            <person name="Van de Peer Y."/>
            <person name="Rokhsar D."/>
        </authorList>
    </citation>
    <scope>NUCLEOTIDE SEQUENCE [LARGE SCALE GENOMIC DNA]</scope>
    <source>
        <strain evidence="15">cv. Nisqually</strain>
    </source>
</reference>
<evidence type="ECO:0000256" key="6">
    <source>
        <dbReference type="ARBA" id="ARBA00022777"/>
    </source>
</evidence>
<dbReference type="EC" id="2.7.11.1" evidence="1"/>
<keyword evidence="6" id="KW-0418">Kinase</keyword>
<dbReference type="GO" id="GO:0004674">
    <property type="term" value="F:protein serine/threonine kinase activity"/>
    <property type="evidence" value="ECO:0000318"/>
    <property type="project" value="GO_Central"/>
</dbReference>
<dbReference type="PROSITE" id="PS50011">
    <property type="entry name" value="PROTEIN_KINASE_DOM"/>
    <property type="match status" value="1"/>
</dbReference>
<evidence type="ECO:0000256" key="4">
    <source>
        <dbReference type="ARBA" id="ARBA00022729"/>
    </source>
</evidence>
<dbReference type="Pfam" id="PF07714">
    <property type="entry name" value="PK_Tyr_Ser-Thr"/>
    <property type="match status" value="1"/>
</dbReference>